<protein>
    <submittedName>
        <fullName evidence="1">Uncharacterized protein</fullName>
    </submittedName>
</protein>
<proteinExistence type="predicted"/>
<reference evidence="1" key="1">
    <citation type="submission" date="2022-11" db="EMBL/GenBank/DDBJ databases">
        <title>Minimal conservation of predation-associated metabolite biosynthetic gene clusters underscores biosynthetic potential of Myxococcota including descriptions for ten novel species: Archangium lansinium sp. nov., Myxococcus landrumus sp. nov., Nannocystis bai.</title>
        <authorList>
            <person name="Ahearne A."/>
            <person name="Stevens C."/>
            <person name="Dowd S."/>
        </authorList>
    </citation>
    <scope>NUCLEOTIDE SEQUENCE</scope>
    <source>
        <strain evidence="1">Fl3</strain>
    </source>
</reference>
<name>A0ABY7GUG2_9BACT</name>
<dbReference type="EMBL" id="CP114040">
    <property type="protein sequence ID" value="WAS90591.1"/>
    <property type="molecule type" value="Genomic_DNA"/>
</dbReference>
<dbReference type="Proteomes" id="UP001164459">
    <property type="component" value="Chromosome"/>
</dbReference>
<gene>
    <name evidence="1" type="ORF">O0S08_30760</name>
</gene>
<evidence type="ECO:0000313" key="1">
    <source>
        <dbReference type="EMBL" id="WAS90591.1"/>
    </source>
</evidence>
<accession>A0ABY7GUG2</accession>
<keyword evidence="2" id="KW-1185">Reference proteome</keyword>
<dbReference type="RefSeq" id="WP_269032918.1">
    <property type="nucleotide sequence ID" value="NZ_CP114040.1"/>
</dbReference>
<sequence length="179" mass="20115">MFGLFRKSRFPKFTLGPEVGPYELKVFIQQQKIKLQWAHGQEALALFVPWLVQDQLDYYVGLDKLQKGFRAGVMAYVDAPKTPVWALTDDVKPENYLMIGGTWHTNGIGATRSMTGQPVEQDMGRIEAVKALIHHTGNDPRVLAAIRHVFAFHDELGSERKIAKRGGRLVEAWRLASGG</sequence>
<organism evidence="1 2">
    <name type="scientific">Nannocystis punicea</name>
    <dbReference type="NCBI Taxonomy" id="2995304"/>
    <lineage>
        <taxon>Bacteria</taxon>
        <taxon>Pseudomonadati</taxon>
        <taxon>Myxococcota</taxon>
        <taxon>Polyangia</taxon>
        <taxon>Nannocystales</taxon>
        <taxon>Nannocystaceae</taxon>
        <taxon>Nannocystis</taxon>
    </lineage>
</organism>
<evidence type="ECO:0000313" key="2">
    <source>
        <dbReference type="Proteomes" id="UP001164459"/>
    </source>
</evidence>